<proteinExistence type="predicted"/>
<gene>
    <name evidence="1" type="ORF">AVEN_232243_1</name>
</gene>
<organism evidence="1 2">
    <name type="scientific">Araneus ventricosus</name>
    <name type="common">Orbweaver spider</name>
    <name type="synonym">Epeira ventricosa</name>
    <dbReference type="NCBI Taxonomy" id="182803"/>
    <lineage>
        <taxon>Eukaryota</taxon>
        <taxon>Metazoa</taxon>
        <taxon>Ecdysozoa</taxon>
        <taxon>Arthropoda</taxon>
        <taxon>Chelicerata</taxon>
        <taxon>Arachnida</taxon>
        <taxon>Araneae</taxon>
        <taxon>Araneomorphae</taxon>
        <taxon>Entelegynae</taxon>
        <taxon>Araneoidea</taxon>
        <taxon>Araneidae</taxon>
        <taxon>Araneus</taxon>
    </lineage>
</organism>
<reference evidence="1 2" key="1">
    <citation type="journal article" date="2019" name="Sci. Rep.">
        <title>Orb-weaving spider Araneus ventricosus genome elucidates the spidroin gene catalogue.</title>
        <authorList>
            <person name="Kono N."/>
            <person name="Nakamura H."/>
            <person name="Ohtoshi R."/>
            <person name="Moran D.A.P."/>
            <person name="Shinohara A."/>
            <person name="Yoshida Y."/>
            <person name="Fujiwara M."/>
            <person name="Mori M."/>
            <person name="Tomita M."/>
            <person name="Arakawa K."/>
        </authorList>
    </citation>
    <scope>NUCLEOTIDE SEQUENCE [LARGE SCALE GENOMIC DNA]</scope>
</reference>
<dbReference type="AlphaFoldDB" id="A0A4Y2J6Y2"/>
<comment type="caution">
    <text evidence="1">The sequence shown here is derived from an EMBL/GenBank/DDBJ whole genome shotgun (WGS) entry which is preliminary data.</text>
</comment>
<dbReference type="EMBL" id="BGPR01003259">
    <property type="protein sequence ID" value="GBM85750.1"/>
    <property type="molecule type" value="Genomic_DNA"/>
</dbReference>
<evidence type="ECO:0000313" key="2">
    <source>
        <dbReference type="Proteomes" id="UP000499080"/>
    </source>
</evidence>
<accession>A0A4Y2J6Y2</accession>
<protein>
    <submittedName>
        <fullName evidence="1">Uncharacterized protein</fullName>
    </submittedName>
</protein>
<dbReference type="Proteomes" id="UP000499080">
    <property type="component" value="Unassembled WGS sequence"/>
</dbReference>
<name>A0A4Y2J6Y2_ARAVE</name>
<keyword evidence="2" id="KW-1185">Reference proteome</keyword>
<sequence length="243" mass="27077">MPPPQEGADPPDGGMTKEELRQIDALQNEMFQLSGYLTVTAQLYEGQPIPAPLKAKKDRAARTLRRKKANDNDRCVNVNESENCNVNKFGTTTNVKNYADGDNSQMAIDPVNFSESKLHVTENLNTSEVNAANDNEMHNDNDIGEFVNNDPGNNRVLNNVTVAIDNVQNSNYVWNYSDNARNVNMNSNSDNCFVYSVSSNDIHNGRIVNNCVVYDMPGSEITPDAESHVMYIDPPLPSDRQYN</sequence>
<evidence type="ECO:0000313" key="1">
    <source>
        <dbReference type="EMBL" id="GBM85750.1"/>
    </source>
</evidence>